<proteinExistence type="predicted"/>
<keyword evidence="3" id="KW-1185">Reference proteome</keyword>
<evidence type="ECO:0000313" key="3">
    <source>
        <dbReference type="Proteomes" id="UP000266152"/>
    </source>
</evidence>
<evidence type="ECO:0000256" key="1">
    <source>
        <dbReference type="SAM" id="MobiDB-lite"/>
    </source>
</evidence>
<dbReference type="EMBL" id="PXOF01000189">
    <property type="protein sequence ID" value="RGP60357.1"/>
    <property type="molecule type" value="Genomic_DNA"/>
</dbReference>
<protein>
    <submittedName>
        <fullName evidence="2">Uncharacterized protein</fullName>
    </submittedName>
</protein>
<gene>
    <name evidence="2" type="ORF">FSPOR_10689</name>
</gene>
<evidence type="ECO:0000313" key="2">
    <source>
        <dbReference type="EMBL" id="RGP60357.1"/>
    </source>
</evidence>
<reference evidence="2 3" key="1">
    <citation type="journal article" date="2018" name="PLoS Pathog.">
        <title>Evolution of structural diversity of trichothecenes, a family of toxins produced by plant pathogenic and entomopathogenic fungi.</title>
        <authorList>
            <person name="Proctor R.H."/>
            <person name="McCormick S.P."/>
            <person name="Kim H.S."/>
            <person name="Cardoza R.E."/>
            <person name="Stanley A.M."/>
            <person name="Lindo L."/>
            <person name="Kelly A."/>
            <person name="Brown D.W."/>
            <person name="Lee T."/>
            <person name="Vaughan M.M."/>
            <person name="Alexander N.J."/>
            <person name="Busman M."/>
            <person name="Gutierrez S."/>
        </authorList>
    </citation>
    <scope>NUCLEOTIDE SEQUENCE [LARGE SCALE GENOMIC DNA]</scope>
    <source>
        <strain evidence="2 3">NRRL 3299</strain>
    </source>
</reference>
<organism evidence="2 3">
    <name type="scientific">Fusarium sporotrichioides</name>
    <dbReference type="NCBI Taxonomy" id="5514"/>
    <lineage>
        <taxon>Eukaryota</taxon>
        <taxon>Fungi</taxon>
        <taxon>Dikarya</taxon>
        <taxon>Ascomycota</taxon>
        <taxon>Pezizomycotina</taxon>
        <taxon>Sordariomycetes</taxon>
        <taxon>Hypocreomycetidae</taxon>
        <taxon>Hypocreales</taxon>
        <taxon>Nectriaceae</taxon>
        <taxon>Fusarium</taxon>
    </lineage>
</organism>
<dbReference type="AlphaFoldDB" id="A0A395RJT6"/>
<comment type="caution">
    <text evidence="2">The sequence shown here is derived from an EMBL/GenBank/DDBJ whole genome shotgun (WGS) entry which is preliminary data.</text>
</comment>
<sequence length="472" mass="53970">MAEPQDNSEASYPNRRTKNFMKAIRAYRKALDEAKRNPLPSARQLITSGGPPNLATCRRNLDKRMQALSLHDTIGLDNADVIVKNTVWYKFLRQKEEAKEMKLEPRECGHIKETLDRFFESQRSSKIIPTTKAKTQIETGDDQDETSDHLEITSEDTEEQSNGTRQDAPSAMEDAQSKTPRNNFQPWKDNLCIRHPDKSAPVEARLLKNTTMDQIFVLYAHRAVSETEGIMAEEVVANLLHDKQVGNGRKWRLSIDTDGEIPIFDPIIVPVAGIKETRGLYFAAVCQDFIFSFTSIGSLDAFTSAIAPSCWCILDNPRPSIAIELNIFHLNGFERGQKLSAFARTSLPHGWKQGATLELEDWMKALEELQQLPVDLRVKLCWWFPYRDFLGLRPRTRLLREAENINFVEIDIKENSWAHVPQKQHNIAMFKSAITGERMAKQHQDYWQGLEFSEIQSLCRHGTTGFTFSLMS</sequence>
<name>A0A395RJT6_FUSSP</name>
<feature type="region of interest" description="Disordered" evidence="1">
    <location>
        <begin position="122"/>
        <end position="190"/>
    </location>
</feature>
<accession>A0A395RJT6</accession>
<feature type="compositionally biased region" description="Polar residues" evidence="1">
    <location>
        <begin position="122"/>
        <end position="138"/>
    </location>
</feature>
<dbReference type="Proteomes" id="UP000266152">
    <property type="component" value="Unassembled WGS sequence"/>
</dbReference>